<gene>
    <name evidence="5" type="ORF">SCA03_44090</name>
</gene>
<accession>A0A4Y3R533</accession>
<protein>
    <recommendedName>
        <fullName evidence="7">Peptidoglycan recognition protein family domain-containing protein</fullName>
    </recommendedName>
</protein>
<dbReference type="GO" id="GO:0009253">
    <property type="term" value="P:peptidoglycan catabolic process"/>
    <property type="evidence" value="ECO:0007669"/>
    <property type="project" value="InterPro"/>
</dbReference>
<feature type="compositionally biased region" description="Basic and acidic residues" evidence="2">
    <location>
        <begin position="241"/>
        <end position="265"/>
    </location>
</feature>
<dbReference type="GO" id="GO:0008745">
    <property type="term" value="F:N-acetylmuramoyl-L-alanine amidase activity"/>
    <property type="evidence" value="ECO:0007669"/>
    <property type="project" value="InterPro"/>
</dbReference>
<dbReference type="Gene3D" id="3.40.80.10">
    <property type="entry name" value="Peptidoglycan recognition protein-like"/>
    <property type="match status" value="1"/>
</dbReference>
<evidence type="ECO:0000259" key="4">
    <source>
        <dbReference type="SMART" id="SM00701"/>
    </source>
</evidence>
<reference evidence="5 6" key="1">
    <citation type="submission" date="2019-06" db="EMBL/GenBank/DDBJ databases">
        <title>Whole genome shotgun sequence of Streptomyces cacaoi subsp. cacaoi NBRC 12748.</title>
        <authorList>
            <person name="Hosoyama A."/>
            <person name="Uohara A."/>
            <person name="Ohji S."/>
            <person name="Ichikawa N."/>
        </authorList>
    </citation>
    <scope>NUCLEOTIDE SEQUENCE [LARGE SCALE GENOMIC DNA]</scope>
    <source>
        <strain evidence="5 6">NBRC 12748</strain>
    </source>
</reference>
<dbReference type="CDD" id="cd06583">
    <property type="entry name" value="PGRP"/>
    <property type="match status" value="1"/>
</dbReference>
<feature type="compositionally biased region" description="Basic and acidic residues" evidence="2">
    <location>
        <begin position="200"/>
        <end position="222"/>
    </location>
</feature>
<dbReference type="InterPro" id="IPR015510">
    <property type="entry name" value="PGRP"/>
</dbReference>
<evidence type="ECO:0000256" key="2">
    <source>
        <dbReference type="SAM" id="MobiDB-lite"/>
    </source>
</evidence>
<organism evidence="5 6">
    <name type="scientific">Streptomyces cacaoi</name>
    <dbReference type="NCBI Taxonomy" id="1898"/>
    <lineage>
        <taxon>Bacteria</taxon>
        <taxon>Bacillati</taxon>
        <taxon>Actinomycetota</taxon>
        <taxon>Actinomycetes</taxon>
        <taxon>Kitasatosporales</taxon>
        <taxon>Streptomycetaceae</taxon>
        <taxon>Streptomyces</taxon>
    </lineage>
</organism>
<evidence type="ECO:0000313" key="5">
    <source>
        <dbReference type="EMBL" id="GEB51858.1"/>
    </source>
</evidence>
<sequence>MAFIASAYVGPAGGAGGGRPLHPHGQANPNGQVHHHLSTIDYMRAKRATSIGVLSAAALLLPLPYATGAAGAPPDGPRTTTAHEASGGTQSLAFAPAHSDAPRGGRAAREITARSVRPYSLVGVVWERGDAELHGRVQVRTRDAGTGRWSGWHELDAHTGDRPGAAAGRSGDGRGADGQVRGATTPLWAGASDGVQARVLPERTRDGAPDARRLPDGLRLELIDPGPGPGSDSGSGANSGKESKESKENKESKESKGNKGDKGNKESQGSKGNKESKEAEQARKAEEERTGHALPALTEEQTRTEYGSSRAHLAPRPRIVTRKGWGADESLRQGEASYTGAPRVAFVHHTAGNNDYDCAQTPSIIRSIYRYHVQSSKWRDIGYNFLVDKCGTVYEGRAGGVAKPVMGAHTYGFNTNSTGIAVIGAFEKDEPPAAALDGVARLAAWRLGLGGVDPAGTNLMTSGGGKYTKGTQVRLHTISGHRDGFDTACPGARLYDKLPRIRQDAAAQQGR</sequence>
<feature type="compositionally biased region" description="Basic and acidic residues" evidence="2">
    <location>
        <begin position="272"/>
        <end position="291"/>
    </location>
</feature>
<evidence type="ECO:0008006" key="7">
    <source>
        <dbReference type="Google" id="ProtNLM"/>
    </source>
</evidence>
<dbReference type="Proteomes" id="UP000319210">
    <property type="component" value="Unassembled WGS sequence"/>
</dbReference>
<dbReference type="InterPro" id="IPR006619">
    <property type="entry name" value="PGRP_domain_met/bac"/>
</dbReference>
<evidence type="ECO:0000256" key="1">
    <source>
        <dbReference type="ARBA" id="ARBA00007553"/>
    </source>
</evidence>
<dbReference type="InterPro" id="IPR002502">
    <property type="entry name" value="Amidase_domain"/>
</dbReference>
<proteinExistence type="inferred from homology"/>
<comment type="caution">
    <text evidence="5">The sequence shown here is derived from an EMBL/GenBank/DDBJ whole genome shotgun (WGS) entry which is preliminary data.</text>
</comment>
<dbReference type="AlphaFoldDB" id="A0A4Y3R533"/>
<evidence type="ECO:0000259" key="3">
    <source>
        <dbReference type="SMART" id="SM00644"/>
    </source>
</evidence>
<feature type="domain" description="Peptidoglycan recognition protein family" evidence="4">
    <location>
        <begin position="317"/>
        <end position="465"/>
    </location>
</feature>
<comment type="similarity">
    <text evidence="1">Belongs to the N-acetylmuramoyl-L-alanine amidase 2 family.</text>
</comment>
<feature type="compositionally biased region" description="Basic and acidic residues" evidence="2">
    <location>
        <begin position="142"/>
        <end position="161"/>
    </location>
</feature>
<dbReference type="Pfam" id="PF01510">
    <property type="entry name" value="Amidase_2"/>
    <property type="match status" value="1"/>
</dbReference>
<feature type="compositionally biased region" description="Low complexity" evidence="2">
    <location>
        <begin position="230"/>
        <end position="240"/>
    </location>
</feature>
<dbReference type="SMART" id="SM00644">
    <property type="entry name" value="Ami_2"/>
    <property type="match status" value="1"/>
</dbReference>
<evidence type="ECO:0000313" key="6">
    <source>
        <dbReference type="Proteomes" id="UP000319210"/>
    </source>
</evidence>
<dbReference type="PANTHER" id="PTHR11022:SF41">
    <property type="entry name" value="PEPTIDOGLYCAN-RECOGNITION PROTEIN LC-RELATED"/>
    <property type="match status" value="1"/>
</dbReference>
<dbReference type="SUPFAM" id="SSF55846">
    <property type="entry name" value="N-acetylmuramoyl-L-alanine amidase-like"/>
    <property type="match status" value="1"/>
</dbReference>
<feature type="domain" description="N-acetylmuramoyl-L-alanine amidase" evidence="3">
    <location>
        <begin position="331"/>
        <end position="491"/>
    </location>
</feature>
<name>A0A4Y3R533_STRCI</name>
<dbReference type="EMBL" id="BJMM01000024">
    <property type="protein sequence ID" value="GEB51858.1"/>
    <property type="molecule type" value="Genomic_DNA"/>
</dbReference>
<dbReference type="PANTHER" id="PTHR11022">
    <property type="entry name" value="PEPTIDOGLYCAN RECOGNITION PROTEIN"/>
    <property type="match status" value="1"/>
</dbReference>
<dbReference type="SMART" id="SM00701">
    <property type="entry name" value="PGRP"/>
    <property type="match status" value="1"/>
</dbReference>
<keyword evidence="6" id="KW-1185">Reference proteome</keyword>
<dbReference type="GO" id="GO:0008270">
    <property type="term" value="F:zinc ion binding"/>
    <property type="evidence" value="ECO:0007669"/>
    <property type="project" value="InterPro"/>
</dbReference>
<feature type="region of interest" description="Disordered" evidence="2">
    <location>
        <begin position="142"/>
        <end position="315"/>
    </location>
</feature>
<dbReference type="InterPro" id="IPR036505">
    <property type="entry name" value="Amidase/PGRP_sf"/>
</dbReference>